<sequence length="476" mass="51216">MRTLIENLEFVLTVDKADTVLTGASVVIDGERIADVAPAPVIASRYSRDSFDRIVDGSRYGMTPGFVDSHVHLSETLSRAVFPDCLATRAWVFHWAKPFYASVTGEDEVCGATLGMAEMLRCGTTCFLDMGAQNDVKGVVAAIDKIGMRGITGRHAADVRPDVIPPSWTEEMMAHHFFPDHTTALAALERTVKDFDGAGGGRVRVWCNIEGKEPCSLELHVGARALAEKLGVGTTYHLATSIEEAHVCERKHGHWPISRIARHGGLASNLVIAHCVAVQDEEVGLMADAGTKVAFCPATAVKLAKGATRIGKYPEMMDAGMDVGLGTDGVSAGGTMNLMRQLYMVAGMFKDSRMDSTLVGARKALRMATIEGAQALGWADEIGSIEKGKRADFVLFDLDHFEWVPYGDPLQAVVYSSSPASIAQTWVNGRALYANGCVATVDEKALHVEARRRAADVVRRAGLVMGATPVTTTTYD</sequence>
<dbReference type="EMBL" id="NPEU01000575">
    <property type="protein sequence ID" value="RAI30744.1"/>
    <property type="molecule type" value="Genomic_DNA"/>
</dbReference>
<dbReference type="PANTHER" id="PTHR43794:SF11">
    <property type="entry name" value="AMIDOHYDROLASE-RELATED DOMAIN-CONTAINING PROTEIN"/>
    <property type="match status" value="1"/>
</dbReference>
<dbReference type="InterPro" id="IPR011059">
    <property type="entry name" value="Metal-dep_hydrolase_composite"/>
</dbReference>
<comment type="caution">
    <text evidence="4">The sequence shown here is derived from an EMBL/GenBank/DDBJ whole genome shotgun (WGS) entry which is preliminary data.</text>
</comment>
<dbReference type="InterPro" id="IPR006680">
    <property type="entry name" value="Amidohydro-rel"/>
</dbReference>
<dbReference type="InterPro" id="IPR032466">
    <property type="entry name" value="Metal_Hydrolase"/>
</dbReference>
<dbReference type="Gene3D" id="3.20.20.140">
    <property type="entry name" value="Metal-dependent hydrolases"/>
    <property type="match status" value="1"/>
</dbReference>
<dbReference type="Proteomes" id="UP000248863">
    <property type="component" value="Unassembled WGS sequence"/>
</dbReference>
<organism evidence="4 5">
    <name type="scientific">Rhodoplanes elegans</name>
    <dbReference type="NCBI Taxonomy" id="29408"/>
    <lineage>
        <taxon>Bacteria</taxon>
        <taxon>Pseudomonadati</taxon>
        <taxon>Pseudomonadota</taxon>
        <taxon>Alphaproteobacteria</taxon>
        <taxon>Hyphomicrobiales</taxon>
        <taxon>Nitrobacteraceae</taxon>
        <taxon>Rhodoplanes</taxon>
    </lineage>
</organism>
<accession>A0A327JYS4</accession>
<keyword evidence="5" id="KW-1185">Reference proteome</keyword>
<protein>
    <submittedName>
        <fullName evidence="4">Amidohydrolase</fullName>
    </submittedName>
</protein>
<dbReference type="SUPFAM" id="SSF51556">
    <property type="entry name" value="Metallo-dependent hydrolases"/>
    <property type="match status" value="1"/>
</dbReference>
<evidence type="ECO:0000313" key="5">
    <source>
        <dbReference type="Proteomes" id="UP000248863"/>
    </source>
</evidence>
<evidence type="ECO:0000259" key="3">
    <source>
        <dbReference type="Pfam" id="PF01979"/>
    </source>
</evidence>
<dbReference type="InterPro" id="IPR050287">
    <property type="entry name" value="MTA/SAH_deaminase"/>
</dbReference>
<dbReference type="AlphaFoldDB" id="A0A327JYS4"/>
<dbReference type="PANTHER" id="PTHR43794">
    <property type="entry name" value="AMINOHYDROLASE SSNA-RELATED"/>
    <property type="match status" value="1"/>
</dbReference>
<comment type="similarity">
    <text evidence="1">Belongs to the metallo-dependent hydrolases superfamily. ATZ/TRZ family.</text>
</comment>
<keyword evidence="2 4" id="KW-0378">Hydrolase</keyword>
<evidence type="ECO:0000256" key="2">
    <source>
        <dbReference type="ARBA" id="ARBA00022801"/>
    </source>
</evidence>
<gene>
    <name evidence="4" type="ORF">CH338_27105</name>
</gene>
<dbReference type="SUPFAM" id="SSF51338">
    <property type="entry name" value="Composite domain of metallo-dependent hydrolases"/>
    <property type="match status" value="2"/>
</dbReference>
<evidence type="ECO:0000256" key="1">
    <source>
        <dbReference type="ARBA" id="ARBA00006745"/>
    </source>
</evidence>
<dbReference type="GO" id="GO:0016810">
    <property type="term" value="F:hydrolase activity, acting on carbon-nitrogen (but not peptide) bonds"/>
    <property type="evidence" value="ECO:0007669"/>
    <property type="project" value="InterPro"/>
</dbReference>
<dbReference type="Gene3D" id="2.30.40.10">
    <property type="entry name" value="Urease, subunit C, domain 1"/>
    <property type="match status" value="1"/>
</dbReference>
<feature type="domain" description="Amidohydrolase-related" evidence="3">
    <location>
        <begin position="62"/>
        <end position="431"/>
    </location>
</feature>
<name>A0A327JYS4_9BRAD</name>
<dbReference type="RefSeq" id="WP_111360131.1">
    <property type="nucleotide sequence ID" value="NZ_NHSK01000263.1"/>
</dbReference>
<evidence type="ECO:0000313" key="4">
    <source>
        <dbReference type="EMBL" id="RAI30744.1"/>
    </source>
</evidence>
<reference evidence="4 5" key="1">
    <citation type="submission" date="2017-07" db="EMBL/GenBank/DDBJ databases">
        <title>Draft Genome Sequences of Select Purple Nonsulfur Bacteria.</title>
        <authorList>
            <person name="Lasarre B."/>
            <person name="Mckinlay J.B."/>
        </authorList>
    </citation>
    <scope>NUCLEOTIDE SEQUENCE [LARGE SCALE GENOMIC DNA]</scope>
    <source>
        <strain evidence="4 5">DSM 11907</strain>
    </source>
</reference>
<dbReference type="OrthoDB" id="9796020at2"/>
<proteinExistence type="inferred from homology"/>
<dbReference type="Pfam" id="PF01979">
    <property type="entry name" value="Amidohydro_1"/>
    <property type="match status" value="1"/>
</dbReference>